<dbReference type="Pfam" id="PF00135">
    <property type="entry name" value="COesterase"/>
    <property type="match status" value="1"/>
</dbReference>
<sequence length="543" mass="61591">MYIRIRLSRFNLSLHVMFYRIQYAKANRWEPPIDLASQMFSNGSFQATAFGPCCPQRNTGIYIPLQDEQCLYLNIFTPLNKPNESLLPILVWVHGGGLTSGCSSQSIPILYNGTNIIANSPQQPIIIVTINYRLGILADMYLTELIEENSEWPTAGNYNYLDILSALRWININIRDYGGNPNNVLLFGESSGGKAVVDVGALKGSSNLYQHIISQSGGFSSSIFYSNMSSAVEKSNTIVEQMNCTNHKSKLLLTCLRNSSIQDLIIAYGNRPSKSVIDGYFFLYYPPLAIQNGKYNQNISMIIGANKYEEPYYPIFPEMNSEFAVSIITGILGQNRAPTAINYYQLNHCSSNANATNRCCDMTRTAINTLIGCSIRRVYDNIYLKYNQEQHKLFWYNMDCNPGICPELSKEEGAGLCLHASELPLVFGTESDYRSMNPVNCTWDNQTRTYSNQIILHWVSMATKGEPLKQWPTYDPSTSKYLQLTPYHEFSVESWNYDCSIFDQIEQDDLSEMFGNSSPCEYRNAYSSACFVILLLIFYHHHL</sequence>
<dbReference type="InterPro" id="IPR050309">
    <property type="entry name" value="Type-B_Carboxylest/Lipase"/>
</dbReference>
<dbReference type="SUPFAM" id="SSF53474">
    <property type="entry name" value="alpha/beta-Hydrolases"/>
    <property type="match status" value="1"/>
</dbReference>
<dbReference type="Gene3D" id="3.40.50.1820">
    <property type="entry name" value="alpha/beta hydrolase"/>
    <property type="match status" value="1"/>
</dbReference>
<comment type="caution">
    <text evidence="2">The sequence shown here is derived from an EMBL/GenBank/DDBJ whole genome shotgun (WGS) entry which is preliminary data.</text>
</comment>
<dbReference type="InterPro" id="IPR002018">
    <property type="entry name" value="CarbesteraseB"/>
</dbReference>
<evidence type="ECO:0000313" key="4">
    <source>
        <dbReference type="Proteomes" id="UP000663829"/>
    </source>
</evidence>
<dbReference type="InterPro" id="IPR029058">
    <property type="entry name" value="AB_hydrolase_fold"/>
</dbReference>
<dbReference type="EMBL" id="CAJOBC010057212">
    <property type="protein sequence ID" value="CAF4197204.1"/>
    <property type="molecule type" value="Genomic_DNA"/>
</dbReference>
<dbReference type="Proteomes" id="UP000681722">
    <property type="component" value="Unassembled WGS sequence"/>
</dbReference>
<reference evidence="2" key="1">
    <citation type="submission" date="2021-02" db="EMBL/GenBank/DDBJ databases">
        <authorList>
            <person name="Nowell W R."/>
        </authorList>
    </citation>
    <scope>NUCLEOTIDE SEQUENCE</scope>
</reference>
<protein>
    <recommendedName>
        <fullName evidence="1">Carboxylesterase type B domain-containing protein</fullName>
    </recommendedName>
</protein>
<organism evidence="2 4">
    <name type="scientific">Didymodactylos carnosus</name>
    <dbReference type="NCBI Taxonomy" id="1234261"/>
    <lineage>
        <taxon>Eukaryota</taxon>
        <taxon>Metazoa</taxon>
        <taxon>Spiralia</taxon>
        <taxon>Gnathifera</taxon>
        <taxon>Rotifera</taxon>
        <taxon>Eurotatoria</taxon>
        <taxon>Bdelloidea</taxon>
        <taxon>Philodinida</taxon>
        <taxon>Philodinidae</taxon>
        <taxon>Didymodactylos</taxon>
    </lineage>
</organism>
<gene>
    <name evidence="2" type="ORF">GPM918_LOCUS30302</name>
    <name evidence="3" type="ORF">SRO942_LOCUS30912</name>
</gene>
<keyword evidence="4" id="KW-1185">Reference proteome</keyword>
<dbReference type="EMBL" id="CAJNOQ010014266">
    <property type="protein sequence ID" value="CAF1338288.1"/>
    <property type="molecule type" value="Genomic_DNA"/>
</dbReference>
<dbReference type="Proteomes" id="UP000663829">
    <property type="component" value="Unassembled WGS sequence"/>
</dbReference>
<dbReference type="AlphaFoldDB" id="A0A815GHB4"/>
<evidence type="ECO:0000313" key="3">
    <source>
        <dbReference type="EMBL" id="CAF4197204.1"/>
    </source>
</evidence>
<evidence type="ECO:0000313" key="2">
    <source>
        <dbReference type="EMBL" id="CAF1338288.1"/>
    </source>
</evidence>
<accession>A0A815GHB4</accession>
<proteinExistence type="predicted"/>
<dbReference type="PANTHER" id="PTHR11559">
    <property type="entry name" value="CARBOXYLESTERASE"/>
    <property type="match status" value="1"/>
</dbReference>
<feature type="domain" description="Carboxylesterase type B" evidence="1">
    <location>
        <begin position="17"/>
        <end position="487"/>
    </location>
</feature>
<name>A0A815GHB4_9BILA</name>
<dbReference type="OrthoDB" id="3200163at2759"/>
<evidence type="ECO:0000259" key="1">
    <source>
        <dbReference type="Pfam" id="PF00135"/>
    </source>
</evidence>